<organism evidence="2 3">
    <name type="scientific">Kribbella sancticallisti</name>
    <dbReference type="NCBI Taxonomy" id="460087"/>
    <lineage>
        <taxon>Bacteria</taxon>
        <taxon>Bacillati</taxon>
        <taxon>Actinomycetota</taxon>
        <taxon>Actinomycetes</taxon>
        <taxon>Propionibacteriales</taxon>
        <taxon>Kribbellaceae</taxon>
        <taxon>Kribbella</taxon>
    </lineage>
</organism>
<gene>
    <name evidence="2" type="ORF">GCM10009789_18310</name>
</gene>
<keyword evidence="3" id="KW-1185">Reference proteome</keyword>
<evidence type="ECO:0000313" key="3">
    <source>
        <dbReference type="Proteomes" id="UP001500393"/>
    </source>
</evidence>
<feature type="transmembrane region" description="Helical" evidence="1">
    <location>
        <begin position="75"/>
        <end position="98"/>
    </location>
</feature>
<protein>
    <recommendedName>
        <fullName evidence="4">Integral membrane protein</fullName>
    </recommendedName>
</protein>
<keyword evidence="1" id="KW-0472">Membrane</keyword>
<name>A0ABN2CV98_9ACTN</name>
<sequence>MELSDPSRSIAGAILLTIVTIQFGGWFLTKIVRGDVPMTDFQKSFARAGHGHAGVLVILSLVGLLYVDSTSLDGFWLWVGRLAIPIAAIVMSGGFFASSAGKDRTKPNQFIWVLWLGALSLAVGVLTLGIGLITA</sequence>
<proteinExistence type="predicted"/>
<evidence type="ECO:0000256" key="1">
    <source>
        <dbReference type="SAM" id="Phobius"/>
    </source>
</evidence>
<keyword evidence="1" id="KW-1133">Transmembrane helix</keyword>
<accession>A0ABN2CV98</accession>
<evidence type="ECO:0008006" key="4">
    <source>
        <dbReference type="Google" id="ProtNLM"/>
    </source>
</evidence>
<dbReference type="RefSeq" id="WP_344211840.1">
    <property type="nucleotide sequence ID" value="NZ_BAAAOS010000017.1"/>
</dbReference>
<dbReference type="Proteomes" id="UP001500393">
    <property type="component" value="Unassembled WGS sequence"/>
</dbReference>
<reference evidence="2 3" key="1">
    <citation type="journal article" date="2019" name="Int. J. Syst. Evol. Microbiol.">
        <title>The Global Catalogue of Microorganisms (GCM) 10K type strain sequencing project: providing services to taxonomists for standard genome sequencing and annotation.</title>
        <authorList>
            <consortium name="The Broad Institute Genomics Platform"/>
            <consortium name="The Broad Institute Genome Sequencing Center for Infectious Disease"/>
            <person name="Wu L."/>
            <person name="Ma J."/>
        </authorList>
    </citation>
    <scope>NUCLEOTIDE SEQUENCE [LARGE SCALE GENOMIC DNA]</scope>
    <source>
        <strain evidence="2 3">JCM 14969</strain>
    </source>
</reference>
<feature type="transmembrane region" description="Helical" evidence="1">
    <location>
        <begin position="49"/>
        <end position="69"/>
    </location>
</feature>
<keyword evidence="1" id="KW-0812">Transmembrane</keyword>
<feature type="transmembrane region" description="Helical" evidence="1">
    <location>
        <begin position="6"/>
        <end position="28"/>
    </location>
</feature>
<evidence type="ECO:0000313" key="2">
    <source>
        <dbReference type="EMBL" id="GAA1565082.1"/>
    </source>
</evidence>
<dbReference type="EMBL" id="BAAAOS010000017">
    <property type="protein sequence ID" value="GAA1565082.1"/>
    <property type="molecule type" value="Genomic_DNA"/>
</dbReference>
<comment type="caution">
    <text evidence="2">The sequence shown here is derived from an EMBL/GenBank/DDBJ whole genome shotgun (WGS) entry which is preliminary data.</text>
</comment>
<feature type="transmembrane region" description="Helical" evidence="1">
    <location>
        <begin position="110"/>
        <end position="133"/>
    </location>
</feature>